<dbReference type="InterPro" id="IPR029044">
    <property type="entry name" value="Nucleotide-diphossugar_trans"/>
</dbReference>
<dbReference type="Proteomes" id="UP000287352">
    <property type="component" value="Unassembled WGS sequence"/>
</dbReference>
<evidence type="ECO:0000313" key="4">
    <source>
        <dbReference type="Proteomes" id="UP000287352"/>
    </source>
</evidence>
<keyword evidence="1" id="KW-0812">Transmembrane</keyword>
<feature type="transmembrane region" description="Helical" evidence="1">
    <location>
        <begin position="297"/>
        <end position="324"/>
    </location>
</feature>
<dbReference type="RefSeq" id="WP_126581491.1">
    <property type="nucleotide sequence ID" value="NZ_BIFR01000001.1"/>
</dbReference>
<keyword evidence="1" id="KW-1133">Transmembrane helix</keyword>
<dbReference type="EMBL" id="BIFR01000001">
    <property type="protein sequence ID" value="GCE14010.1"/>
    <property type="molecule type" value="Genomic_DNA"/>
</dbReference>
<sequence>MELTWLFLTGSIFAILSCLLLILLINLFTFHRLKPLSLISLKTIGMMDGRVDDLPLVSVLVPARNEELGIEPCVRSLLAQTYPNLEILVLDDQSDDRTPQIVQRLIAELPPGQQGRLRLLAGAPLPSGWIGKNFACHQLAQQARGSYLLFTDADTFHQPALVTAVIERMKRENVQLLTALPEQIMLSPGERLIVPLVTFTMLSLLPVPLVRLRPEPSLSTGVGQLLCFERKSYETSGGHAAVKGLILEDVLLARTLKAAGFHMTFVDAFDLVQCRMYRSFTEVWNGFSKNLFAFYNYTLPVAFIAILLTTLLYIVPVMIVLAALFIKLPAVIVGLSLSSYLLATLMHILLTLRFVRTGKLTMLLLTLCHPLSIFLENLILLNSIRWRYRKSGTHWKGRSYS</sequence>
<dbReference type="InterPro" id="IPR001173">
    <property type="entry name" value="Glyco_trans_2-like"/>
</dbReference>
<evidence type="ECO:0000313" key="3">
    <source>
        <dbReference type="EMBL" id="GCE14010.1"/>
    </source>
</evidence>
<name>A0A402A4G7_9CHLR</name>
<proteinExistence type="predicted"/>
<feature type="transmembrane region" description="Helical" evidence="1">
    <location>
        <begin position="331"/>
        <end position="350"/>
    </location>
</feature>
<accession>A0A402A4G7</accession>
<dbReference type="SUPFAM" id="SSF53448">
    <property type="entry name" value="Nucleotide-diphospho-sugar transferases"/>
    <property type="match status" value="1"/>
</dbReference>
<dbReference type="Gene3D" id="3.90.550.10">
    <property type="entry name" value="Spore Coat Polysaccharide Biosynthesis Protein SpsA, Chain A"/>
    <property type="match status" value="1"/>
</dbReference>
<feature type="domain" description="Glycosyltransferase 2-like" evidence="2">
    <location>
        <begin position="58"/>
        <end position="176"/>
    </location>
</feature>
<reference evidence="4" key="1">
    <citation type="submission" date="2018-12" db="EMBL/GenBank/DDBJ databases">
        <title>Tengunoibacter tsumagoiensis gen. nov., sp. nov., Dictyobacter kobayashii sp. nov., D. alpinus sp. nov., and D. joshuensis sp. nov. and description of Dictyobacteraceae fam. nov. within the order Ktedonobacterales isolated from Tengu-no-mugimeshi.</title>
        <authorList>
            <person name="Wang C.M."/>
            <person name="Zheng Y."/>
            <person name="Sakai Y."/>
            <person name="Toyoda A."/>
            <person name="Minakuchi Y."/>
            <person name="Abe K."/>
            <person name="Yokota A."/>
            <person name="Yabe S."/>
        </authorList>
    </citation>
    <scope>NUCLEOTIDE SEQUENCE [LARGE SCALE GENOMIC DNA]</scope>
    <source>
        <strain evidence="4">Uno3</strain>
    </source>
</reference>
<evidence type="ECO:0000256" key="1">
    <source>
        <dbReference type="SAM" id="Phobius"/>
    </source>
</evidence>
<gene>
    <name evidence="3" type="ORF">KTT_38690</name>
</gene>
<dbReference type="GO" id="GO:0016787">
    <property type="term" value="F:hydrolase activity"/>
    <property type="evidence" value="ECO:0007669"/>
    <property type="project" value="UniProtKB-KW"/>
</dbReference>
<feature type="transmembrane region" description="Helical" evidence="1">
    <location>
        <begin position="362"/>
        <end position="381"/>
    </location>
</feature>
<dbReference type="Pfam" id="PF00535">
    <property type="entry name" value="Glycos_transf_2"/>
    <property type="match status" value="1"/>
</dbReference>
<keyword evidence="1" id="KW-0472">Membrane</keyword>
<dbReference type="PANTHER" id="PTHR43646:SF3">
    <property type="entry name" value="SLR1566 PROTEIN"/>
    <property type="match status" value="1"/>
</dbReference>
<organism evidence="3 4">
    <name type="scientific">Tengunoibacter tsumagoiensis</name>
    <dbReference type="NCBI Taxonomy" id="2014871"/>
    <lineage>
        <taxon>Bacteria</taxon>
        <taxon>Bacillati</taxon>
        <taxon>Chloroflexota</taxon>
        <taxon>Ktedonobacteria</taxon>
        <taxon>Ktedonobacterales</taxon>
        <taxon>Dictyobacteraceae</taxon>
        <taxon>Tengunoibacter</taxon>
    </lineage>
</organism>
<comment type="caution">
    <text evidence="3">The sequence shown here is derived from an EMBL/GenBank/DDBJ whole genome shotgun (WGS) entry which is preliminary data.</text>
</comment>
<keyword evidence="3" id="KW-0378">Hydrolase</keyword>
<dbReference type="OrthoDB" id="9800276at2"/>
<dbReference type="PANTHER" id="PTHR43646">
    <property type="entry name" value="GLYCOSYLTRANSFERASE"/>
    <property type="match status" value="1"/>
</dbReference>
<feature type="transmembrane region" description="Helical" evidence="1">
    <location>
        <begin position="6"/>
        <end position="28"/>
    </location>
</feature>
<dbReference type="CDD" id="cd00761">
    <property type="entry name" value="Glyco_tranf_GTA_type"/>
    <property type="match status" value="1"/>
</dbReference>
<protein>
    <submittedName>
        <fullName evidence="3">Glycosyl hydrolase</fullName>
    </submittedName>
</protein>
<dbReference type="AlphaFoldDB" id="A0A402A4G7"/>
<evidence type="ECO:0000259" key="2">
    <source>
        <dbReference type="Pfam" id="PF00535"/>
    </source>
</evidence>
<keyword evidence="4" id="KW-1185">Reference proteome</keyword>